<accession>A0AAV2L251</accession>
<sequence>MCRLLLPLRLQSGHPPSAQRPPLNHLTGGTSRSYGEKKEYRVDLMNSTENKHGFDYGSDHALSARFRRTFAVVQLCGKSTDTFTFKNSDGEVEESAPRCVESVAPAAGGRVINPAVSDRPRPVADKWGGPYPSSDAPLWMHSGAPALGGWSRAAGYELPK</sequence>
<dbReference type="EMBL" id="OZ035842">
    <property type="protein sequence ID" value="CAL1595949.1"/>
    <property type="molecule type" value="Genomic_DNA"/>
</dbReference>
<protein>
    <submittedName>
        <fullName evidence="2">Uncharacterized protein</fullName>
    </submittedName>
</protein>
<evidence type="ECO:0000256" key="1">
    <source>
        <dbReference type="SAM" id="MobiDB-lite"/>
    </source>
</evidence>
<reference evidence="2 3" key="1">
    <citation type="submission" date="2024-04" db="EMBL/GenBank/DDBJ databases">
        <authorList>
            <person name="Waldvogel A.-M."/>
            <person name="Schoenle A."/>
        </authorList>
    </citation>
    <scope>NUCLEOTIDE SEQUENCE [LARGE SCALE GENOMIC DNA]</scope>
</reference>
<evidence type="ECO:0000313" key="2">
    <source>
        <dbReference type="EMBL" id="CAL1595949.1"/>
    </source>
</evidence>
<proteinExistence type="predicted"/>
<evidence type="ECO:0000313" key="3">
    <source>
        <dbReference type="Proteomes" id="UP001497482"/>
    </source>
</evidence>
<organism evidence="2 3">
    <name type="scientific">Knipowitschia caucasica</name>
    <name type="common">Caucasian dwarf goby</name>
    <name type="synonym">Pomatoschistus caucasicus</name>
    <dbReference type="NCBI Taxonomy" id="637954"/>
    <lineage>
        <taxon>Eukaryota</taxon>
        <taxon>Metazoa</taxon>
        <taxon>Chordata</taxon>
        <taxon>Craniata</taxon>
        <taxon>Vertebrata</taxon>
        <taxon>Euteleostomi</taxon>
        <taxon>Actinopterygii</taxon>
        <taxon>Neopterygii</taxon>
        <taxon>Teleostei</taxon>
        <taxon>Neoteleostei</taxon>
        <taxon>Acanthomorphata</taxon>
        <taxon>Gobiaria</taxon>
        <taxon>Gobiiformes</taxon>
        <taxon>Gobioidei</taxon>
        <taxon>Gobiidae</taxon>
        <taxon>Gobiinae</taxon>
        <taxon>Knipowitschia</taxon>
    </lineage>
</organism>
<dbReference type="Proteomes" id="UP001497482">
    <property type="component" value="Chromosome 20"/>
</dbReference>
<gene>
    <name evidence="2" type="ORF">KC01_LOCUS24673</name>
</gene>
<name>A0AAV2L251_KNICA</name>
<keyword evidence="3" id="KW-1185">Reference proteome</keyword>
<dbReference type="AlphaFoldDB" id="A0AAV2L251"/>
<feature type="region of interest" description="Disordered" evidence="1">
    <location>
        <begin position="10"/>
        <end position="35"/>
    </location>
</feature>